<evidence type="ECO:0000313" key="4">
    <source>
        <dbReference type="EMBL" id="PMP11785.1"/>
    </source>
</evidence>
<name>A0A2N7NFB1_9VIBR</name>
<dbReference type="AlphaFoldDB" id="A0A2N7NFB1"/>
<dbReference type="CDD" id="cd05930">
    <property type="entry name" value="A_NRPS"/>
    <property type="match status" value="1"/>
</dbReference>
<evidence type="ECO:0000313" key="7">
    <source>
        <dbReference type="Proteomes" id="UP000308018"/>
    </source>
</evidence>
<gene>
    <name evidence="4" type="ORF">BCS92_02095</name>
    <name evidence="5" type="ORF">FC057_23050</name>
</gene>
<dbReference type="NCBIfam" id="TIGR01746">
    <property type="entry name" value="Thioester-redct"/>
    <property type="match status" value="1"/>
</dbReference>
<dbReference type="NCBIfam" id="TIGR01733">
    <property type="entry name" value="AA-adenyl-dom"/>
    <property type="match status" value="1"/>
</dbReference>
<dbReference type="InterPro" id="IPR036291">
    <property type="entry name" value="NAD(P)-bd_dom_sf"/>
</dbReference>
<dbReference type="InterPro" id="IPR010080">
    <property type="entry name" value="Thioester_reductase-like_dom"/>
</dbReference>
<dbReference type="InterPro" id="IPR009081">
    <property type="entry name" value="PP-bd_ACP"/>
</dbReference>
<dbReference type="InterPro" id="IPR000873">
    <property type="entry name" value="AMP-dep_synth/lig_dom"/>
</dbReference>
<dbReference type="Gene3D" id="1.10.1200.10">
    <property type="entry name" value="ACP-like"/>
    <property type="match status" value="1"/>
</dbReference>
<dbReference type="InterPro" id="IPR045851">
    <property type="entry name" value="AMP-bd_C_sf"/>
</dbReference>
<dbReference type="Pfam" id="PF00550">
    <property type="entry name" value="PP-binding"/>
    <property type="match status" value="1"/>
</dbReference>
<dbReference type="Pfam" id="PF00501">
    <property type="entry name" value="AMP-binding"/>
    <property type="match status" value="1"/>
</dbReference>
<comment type="caution">
    <text evidence="4">The sequence shown here is derived from an EMBL/GenBank/DDBJ whole genome shotgun (WGS) entry which is preliminary data.</text>
</comment>
<dbReference type="RefSeq" id="WP_102258138.1">
    <property type="nucleotide sequence ID" value="NZ_MDBG01000003.1"/>
</dbReference>
<dbReference type="Gene3D" id="3.40.50.12780">
    <property type="entry name" value="N-terminal domain of ligase-like"/>
    <property type="match status" value="1"/>
</dbReference>
<sequence>MKLYSIALDSKCPCSHELANLIYELGHNIISSKPDETVSETEDSMKVDFTLKRYHPDDIDLGSRSSVYISVAHESDNEQYIVSTLAPFDGQLVLITKSVIKNGFTHNGADIHKEICTVVEQCVSLTLTRLSQGLTKDNTIPSDELVHYSEVDLHELKFWHKSNETIENGKYYQGLYEAYENTVMLFPQKAAVKFGDTSISYKELEGKVERYASNIQNLLYSGSCAEQQVIAIALPKSIELYATILAVLKLNACYVPIDPEYPEDRIKNILKGSKPQLLIGALNFETETRATSIDALEQNIDIGTTATSFKYEENTSQNAVMIYTSGSTGVPKGVQLTHQNVAHFCHWYITETNLSYDSRCLQFTTVSFDASLLDIFPTFTTGGTLIVPSSEQRHDFEQLNNLILEESVTHCFIPPAMLSAMPQCSWPSMEYIITGGDVCDSAAIDHWSGQSNLVNIYGPTECTVLATFKRLDQGCNNKVIGQPINNTQVYLINEKGDPCQTLEQGELYIAGKGVGPGYVRDIIQTNERFAPIESNSKAGKTYRTGDICFWDNNGEINFIGRRDNQLKIRGFRVELGEIENTILRLDLYTGCVVIADDKKQIRAFVKGPKSNVSTDQLRVELGECLPDYMMPVLIKELQEFPYTVNGKVDRKKLAEFKVRSVGTTKDEVWTKLQTELREIWAESLDVDPEDLSLNSSFFDMGGHSLLVSKMLLTVRNTYEGSFTLARFMEKPTIEALSKLLTSDHLTKGAQISDRIYADLVLDQKIAPFTEENLNAFNPRAVLLTGATGFLGVHILEQLVQKTDAIIYCHIRASSQEYALKKLAENYRKFGVNDFNQNPRIKVVCGDLAAPQLGLTDSDYQMLCGNVDVIYHNGAQVNHIYDYTYLYNANVRSTIDLLRMACTGQQKQVVYVSTLSAASNLNEQGHIVEEGPAGQLPAFVNNGYNLTKWVSEQLVWQAYERGVPITLVRPGNITGHSQTGHCFPDQNRILLLLKGAAQMGVAPNWDLQFDLCPVDFIAQGLVEGSLDKVKHTPVLHFHNPKPLTWKQYVGRLNHHGIPIKFISDDQWRSMLLTLDESNALYQVVSFYLDENSEDIGDISNIDYKKTLNRLNQSGLDYPEKDNKLIDANLGYLISSGFIAETVNIKSVTS</sequence>
<dbReference type="Proteomes" id="UP000308018">
    <property type="component" value="Unassembled WGS sequence"/>
</dbReference>
<dbReference type="InterPro" id="IPR042099">
    <property type="entry name" value="ANL_N_sf"/>
</dbReference>
<dbReference type="Gene3D" id="3.40.50.720">
    <property type="entry name" value="NAD(P)-binding Rossmann-like Domain"/>
    <property type="match status" value="1"/>
</dbReference>
<dbReference type="PROSITE" id="PS00455">
    <property type="entry name" value="AMP_BINDING"/>
    <property type="match status" value="1"/>
</dbReference>
<dbReference type="InterPro" id="IPR020845">
    <property type="entry name" value="AMP-binding_CS"/>
</dbReference>
<reference evidence="4" key="3">
    <citation type="journal article" date="2018" name="Nature">
        <title>A major lineage of non-tailed dsDNA viruses as unrecognized killers of marine bacteria.</title>
        <authorList>
            <person name="Kauffman K.M."/>
            <person name="Hussain F.A."/>
            <person name="Yang J."/>
            <person name="Arevalo P."/>
            <person name="Brown J.M."/>
            <person name="Chang W.K."/>
            <person name="VanInsberghe D."/>
            <person name="Elsherbini J."/>
            <person name="Sharma R.S."/>
            <person name="Cutler M.B."/>
            <person name="Kelly L."/>
            <person name="Polz M.F."/>
        </authorList>
    </citation>
    <scope>NUCLEOTIDE SEQUENCE</scope>
    <source>
        <strain evidence="4">10N.222.48.A2</strain>
    </source>
</reference>
<evidence type="ECO:0000256" key="2">
    <source>
        <dbReference type="ARBA" id="ARBA00022553"/>
    </source>
</evidence>
<dbReference type="InterPro" id="IPR010071">
    <property type="entry name" value="AA_adenyl_dom"/>
</dbReference>
<keyword evidence="2" id="KW-0597">Phosphoprotein</keyword>
<dbReference type="CDD" id="cd05235">
    <property type="entry name" value="SDR_e1"/>
    <property type="match status" value="1"/>
</dbReference>
<dbReference type="EMBL" id="MDBP01000058">
    <property type="protein sequence ID" value="PMP11785.1"/>
    <property type="molecule type" value="Genomic_DNA"/>
</dbReference>
<proteinExistence type="predicted"/>
<evidence type="ECO:0000259" key="3">
    <source>
        <dbReference type="PROSITE" id="PS50075"/>
    </source>
</evidence>
<dbReference type="InterPro" id="IPR036736">
    <property type="entry name" value="ACP-like_sf"/>
</dbReference>
<dbReference type="Pfam" id="PF07993">
    <property type="entry name" value="NAD_binding_4"/>
    <property type="match status" value="1"/>
</dbReference>
<dbReference type="SUPFAM" id="SSF51735">
    <property type="entry name" value="NAD(P)-binding Rossmann-fold domains"/>
    <property type="match status" value="1"/>
</dbReference>
<keyword evidence="1" id="KW-0596">Phosphopantetheine</keyword>
<evidence type="ECO:0000313" key="5">
    <source>
        <dbReference type="EMBL" id="TKG27541.1"/>
    </source>
</evidence>
<dbReference type="EMBL" id="SYVV01000053">
    <property type="protein sequence ID" value="TKG27541.1"/>
    <property type="molecule type" value="Genomic_DNA"/>
</dbReference>
<organism evidence="4 6">
    <name type="scientific">Vibrio tasmaniensis</name>
    <dbReference type="NCBI Taxonomy" id="212663"/>
    <lineage>
        <taxon>Bacteria</taxon>
        <taxon>Pseudomonadati</taxon>
        <taxon>Pseudomonadota</taxon>
        <taxon>Gammaproteobacteria</taxon>
        <taxon>Vibrionales</taxon>
        <taxon>Vibrionaceae</taxon>
        <taxon>Vibrio</taxon>
    </lineage>
</organism>
<reference evidence="6" key="1">
    <citation type="submission" date="2016-07" db="EMBL/GenBank/DDBJ databases">
        <title>Nontailed viruses are major unrecognized killers of bacteria in the ocean.</title>
        <authorList>
            <person name="Kauffman K."/>
            <person name="Hussain F."/>
            <person name="Yang J."/>
            <person name="Arevalo P."/>
            <person name="Brown J."/>
            <person name="Cutler M."/>
            <person name="Kelly L."/>
            <person name="Polz M.F."/>
        </authorList>
    </citation>
    <scope>NUCLEOTIDE SEQUENCE [LARGE SCALE GENOMIC DNA]</scope>
    <source>
        <strain evidence="6">10N.222.48.A2</strain>
    </source>
</reference>
<dbReference type="InterPro" id="IPR013120">
    <property type="entry name" value="FAR_NAD-bd"/>
</dbReference>
<protein>
    <submittedName>
        <fullName evidence="5">Amino acid adenylation domain-containing protein</fullName>
    </submittedName>
</protein>
<dbReference type="SUPFAM" id="SSF56801">
    <property type="entry name" value="Acetyl-CoA synthetase-like"/>
    <property type="match status" value="1"/>
</dbReference>
<dbReference type="PANTHER" id="PTHR44845">
    <property type="entry name" value="CARRIER DOMAIN-CONTAINING PROTEIN"/>
    <property type="match status" value="1"/>
</dbReference>
<evidence type="ECO:0000256" key="1">
    <source>
        <dbReference type="ARBA" id="ARBA00022450"/>
    </source>
</evidence>
<reference evidence="4" key="2">
    <citation type="submission" date="2016-07" db="EMBL/GenBank/DDBJ databases">
        <authorList>
            <person name="Wan K."/>
            <person name="Booth B."/>
            <person name="Spirohn K."/>
            <person name="Hao T."/>
            <person name="Hu Y."/>
            <person name="Calderwood M."/>
            <person name="Hill D."/>
            <person name="Mohr S."/>
            <person name="Vidal M."/>
            <person name="Celniker S."/>
            <person name="Perrimon N."/>
        </authorList>
    </citation>
    <scope>NUCLEOTIDE SEQUENCE</scope>
    <source>
        <strain evidence="4">10N.222.48.A2</strain>
    </source>
</reference>
<accession>A0A2N7NFB1</accession>
<dbReference type="Proteomes" id="UP000235579">
    <property type="component" value="Unassembled WGS sequence"/>
</dbReference>
<dbReference type="PANTHER" id="PTHR44845:SF6">
    <property type="entry name" value="BETA-ALANINE-ACTIVATING ENZYME"/>
    <property type="match status" value="1"/>
</dbReference>
<evidence type="ECO:0000313" key="6">
    <source>
        <dbReference type="Proteomes" id="UP000235579"/>
    </source>
</evidence>
<dbReference type="SUPFAM" id="SSF47336">
    <property type="entry name" value="ACP-like"/>
    <property type="match status" value="1"/>
</dbReference>
<feature type="domain" description="Carrier" evidence="3">
    <location>
        <begin position="667"/>
        <end position="744"/>
    </location>
</feature>
<dbReference type="PROSITE" id="PS50075">
    <property type="entry name" value="CARRIER"/>
    <property type="match status" value="1"/>
</dbReference>
<dbReference type="Gene3D" id="3.30.300.30">
    <property type="match status" value="1"/>
</dbReference>
<reference evidence="5 7" key="4">
    <citation type="submission" date="2019-04" db="EMBL/GenBank/DDBJ databases">
        <title>A reverse ecology approach based on a biological definition of microbial populations.</title>
        <authorList>
            <person name="Arevalo P."/>
            <person name="Vaninsberghe D."/>
            <person name="Elsherbini J."/>
            <person name="Gore J."/>
            <person name="Polz M."/>
        </authorList>
    </citation>
    <scope>NUCLEOTIDE SEQUENCE [LARGE SCALE GENOMIC DNA]</scope>
    <source>
        <strain evidence="5 7">10N.222.45.A8</strain>
    </source>
</reference>